<dbReference type="EMBL" id="JAVDYE010000001">
    <property type="protein sequence ID" value="MDR7382336.1"/>
    <property type="molecule type" value="Genomic_DNA"/>
</dbReference>
<comment type="caution">
    <text evidence="3">The sequence shown here is derived from an EMBL/GenBank/DDBJ whole genome shotgun (WGS) entry which is preliminary data.</text>
</comment>
<feature type="transmembrane region" description="Helical" evidence="2">
    <location>
        <begin position="29"/>
        <end position="47"/>
    </location>
</feature>
<accession>A0ABU2CM22</accession>
<keyword evidence="2" id="KW-1133">Transmembrane helix</keyword>
<gene>
    <name evidence="3" type="ORF">J2S48_001851</name>
</gene>
<reference evidence="3 4" key="1">
    <citation type="submission" date="2023-07" db="EMBL/GenBank/DDBJ databases">
        <title>Sequencing the genomes of 1000 actinobacteria strains.</title>
        <authorList>
            <person name="Klenk H.-P."/>
        </authorList>
    </citation>
    <scope>NUCLEOTIDE SEQUENCE [LARGE SCALE GENOMIC DNA]</scope>
    <source>
        <strain evidence="3 4">DSM 45554</strain>
    </source>
</reference>
<evidence type="ECO:0000256" key="2">
    <source>
        <dbReference type="SAM" id="Phobius"/>
    </source>
</evidence>
<protein>
    <submittedName>
        <fullName evidence="3">Uncharacterized protein</fullName>
    </submittedName>
</protein>
<dbReference type="Proteomes" id="UP001183585">
    <property type="component" value="Unassembled WGS sequence"/>
</dbReference>
<organism evidence="3 4">
    <name type="scientific">Promicromonospora iranensis</name>
    <dbReference type="NCBI Taxonomy" id="1105144"/>
    <lineage>
        <taxon>Bacteria</taxon>
        <taxon>Bacillati</taxon>
        <taxon>Actinomycetota</taxon>
        <taxon>Actinomycetes</taxon>
        <taxon>Micrococcales</taxon>
        <taxon>Promicromonosporaceae</taxon>
        <taxon>Promicromonospora</taxon>
    </lineage>
</organism>
<evidence type="ECO:0000256" key="1">
    <source>
        <dbReference type="SAM" id="MobiDB-lite"/>
    </source>
</evidence>
<keyword evidence="2" id="KW-0812">Transmembrane</keyword>
<proteinExistence type="predicted"/>
<keyword evidence="2" id="KW-0472">Membrane</keyword>
<feature type="transmembrane region" description="Helical" evidence="2">
    <location>
        <begin position="6"/>
        <end position="22"/>
    </location>
</feature>
<evidence type="ECO:0000313" key="4">
    <source>
        <dbReference type="Proteomes" id="UP001183585"/>
    </source>
</evidence>
<evidence type="ECO:0000313" key="3">
    <source>
        <dbReference type="EMBL" id="MDR7382336.1"/>
    </source>
</evidence>
<name>A0ABU2CM22_9MICO</name>
<sequence>MILAATLVVLGIVFLAMVIVTVRHELPLWAYLLVALAVHPLAAFLIHDTALGDIGPEAVMDWAVSLPLIATGAGIVSILDDKRRKRDAVAGSRPRCPRTTAPTRLEGQHERRVRRARRVGTPSTTRTSS</sequence>
<dbReference type="RefSeq" id="WP_274993386.1">
    <property type="nucleotide sequence ID" value="NZ_JAJQQP010000004.1"/>
</dbReference>
<keyword evidence="4" id="KW-1185">Reference proteome</keyword>
<feature type="compositionally biased region" description="Low complexity" evidence="1">
    <location>
        <begin position="93"/>
        <end position="104"/>
    </location>
</feature>
<feature type="region of interest" description="Disordered" evidence="1">
    <location>
        <begin position="86"/>
        <end position="129"/>
    </location>
</feature>
<feature type="transmembrane region" description="Helical" evidence="2">
    <location>
        <begin position="59"/>
        <end position="79"/>
    </location>
</feature>